<proteinExistence type="inferred from homology"/>
<protein>
    <submittedName>
        <fullName evidence="6">Glutathione-dependent formaldehyde-activating enzyme</fullName>
    </submittedName>
</protein>
<dbReference type="PANTHER" id="PTHR33337:SF40">
    <property type="entry name" value="CENP-V_GFA DOMAIN-CONTAINING PROTEIN-RELATED"/>
    <property type="match status" value="1"/>
</dbReference>
<organism evidence="6 7">
    <name type="scientific">Rhodovulum visakhapatnamense</name>
    <dbReference type="NCBI Taxonomy" id="364297"/>
    <lineage>
        <taxon>Bacteria</taxon>
        <taxon>Pseudomonadati</taxon>
        <taxon>Pseudomonadota</taxon>
        <taxon>Alphaproteobacteria</taxon>
        <taxon>Rhodobacterales</taxon>
        <taxon>Paracoccaceae</taxon>
        <taxon>Rhodovulum</taxon>
    </lineage>
</organism>
<dbReference type="AlphaFoldDB" id="A0A4R8G1G2"/>
<keyword evidence="2" id="KW-0479">Metal-binding</keyword>
<dbReference type="InterPro" id="IPR006913">
    <property type="entry name" value="CENP-V/GFA"/>
</dbReference>
<evidence type="ECO:0000256" key="3">
    <source>
        <dbReference type="ARBA" id="ARBA00022833"/>
    </source>
</evidence>
<sequence>MSSYDGGCAHVHAHADHDPIDNHTCHCSVCKRVTGQPTTHVVFFRHGDLAAQGGPMKRVPFNDRNPDGPLEICICEECGTPIMLDDKQGRIRAVVPNLMGSSAEMPATYHAFYDPATGVAKPDDGRPVYEGLRPDFVWPQPS</sequence>
<dbReference type="RefSeq" id="WP_134076770.1">
    <property type="nucleotide sequence ID" value="NZ_SOEB01000001.1"/>
</dbReference>
<dbReference type="SUPFAM" id="SSF51316">
    <property type="entry name" value="Mss4-like"/>
    <property type="match status" value="1"/>
</dbReference>
<comment type="caution">
    <text evidence="6">The sequence shown here is derived from an EMBL/GenBank/DDBJ whole genome shotgun (WGS) entry which is preliminary data.</text>
</comment>
<feature type="domain" description="CENP-V/GFA" evidence="5">
    <location>
        <begin position="8"/>
        <end position="111"/>
    </location>
</feature>
<evidence type="ECO:0000313" key="7">
    <source>
        <dbReference type="Proteomes" id="UP000295484"/>
    </source>
</evidence>
<comment type="similarity">
    <text evidence="1">Belongs to the Gfa family.</text>
</comment>
<evidence type="ECO:0000256" key="4">
    <source>
        <dbReference type="ARBA" id="ARBA00023239"/>
    </source>
</evidence>
<keyword evidence="4" id="KW-0456">Lyase</keyword>
<dbReference type="Gene3D" id="3.90.1590.10">
    <property type="entry name" value="glutathione-dependent formaldehyde- activating enzyme (gfa)"/>
    <property type="match status" value="1"/>
</dbReference>
<name>A0A4R8G1G2_9RHOB</name>
<accession>A0A4R8G1G2</accession>
<gene>
    <name evidence="6" type="ORF">EV657_10113</name>
</gene>
<evidence type="ECO:0000313" key="6">
    <source>
        <dbReference type="EMBL" id="TDX33585.1"/>
    </source>
</evidence>
<dbReference type="Proteomes" id="UP000295484">
    <property type="component" value="Unassembled WGS sequence"/>
</dbReference>
<dbReference type="Pfam" id="PF04828">
    <property type="entry name" value="GFA"/>
    <property type="match status" value="1"/>
</dbReference>
<dbReference type="GO" id="GO:0046872">
    <property type="term" value="F:metal ion binding"/>
    <property type="evidence" value="ECO:0007669"/>
    <property type="project" value="UniProtKB-KW"/>
</dbReference>
<evidence type="ECO:0000256" key="2">
    <source>
        <dbReference type="ARBA" id="ARBA00022723"/>
    </source>
</evidence>
<dbReference type="InterPro" id="IPR011057">
    <property type="entry name" value="Mss4-like_sf"/>
</dbReference>
<dbReference type="GO" id="GO:0016846">
    <property type="term" value="F:carbon-sulfur lyase activity"/>
    <property type="evidence" value="ECO:0007669"/>
    <property type="project" value="InterPro"/>
</dbReference>
<evidence type="ECO:0000259" key="5">
    <source>
        <dbReference type="Pfam" id="PF04828"/>
    </source>
</evidence>
<reference evidence="6 7" key="1">
    <citation type="submission" date="2019-03" db="EMBL/GenBank/DDBJ databases">
        <title>Genomic Encyclopedia of Type Strains, Phase IV (KMG-IV): sequencing the most valuable type-strain genomes for metagenomic binning, comparative biology and taxonomic classification.</title>
        <authorList>
            <person name="Goeker M."/>
        </authorList>
    </citation>
    <scope>NUCLEOTIDE SEQUENCE [LARGE SCALE GENOMIC DNA]</scope>
    <source>
        <strain evidence="6 7">JA181</strain>
    </source>
</reference>
<keyword evidence="3" id="KW-0862">Zinc</keyword>
<dbReference type="EMBL" id="SOEB01000001">
    <property type="protein sequence ID" value="TDX33585.1"/>
    <property type="molecule type" value="Genomic_DNA"/>
</dbReference>
<evidence type="ECO:0000256" key="1">
    <source>
        <dbReference type="ARBA" id="ARBA00005495"/>
    </source>
</evidence>
<dbReference type="PANTHER" id="PTHR33337">
    <property type="entry name" value="GFA DOMAIN-CONTAINING PROTEIN"/>
    <property type="match status" value="1"/>
</dbReference>